<dbReference type="Pfam" id="PF00005">
    <property type="entry name" value="ABC_tran"/>
    <property type="match status" value="1"/>
</dbReference>
<evidence type="ECO:0000259" key="4">
    <source>
        <dbReference type="PROSITE" id="PS50893"/>
    </source>
</evidence>
<proteinExistence type="inferred from homology"/>
<dbReference type="PANTHER" id="PTHR24221">
    <property type="entry name" value="ATP-BINDING CASSETTE SUB-FAMILY B"/>
    <property type="match status" value="1"/>
</dbReference>
<dbReference type="InterPro" id="IPR017871">
    <property type="entry name" value="ABC_transporter-like_CS"/>
</dbReference>
<name>A0A166LD10_COLIC</name>
<dbReference type="SMART" id="SM00382">
    <property type="entry name" value="AAA"/>
    <property type="match status" value="1"/>
</dbReference>
<dbReference type="InterPro" id="IPR003439">
    <property type="entry name" value="ABC_transporter-like_ATP-bd"/>
</dbReference>
<dbReference type="PANTHER" id="PTHR24221:SF654">
    <property type="entry name" value="ATP-BINDING CASSETTE SUB-FAMILY B MEMBER 6"/>
    <property type="match status" value="1"/>
</dbReference>
<evidence type="ECO:0000256" key="2">
    <source>
        <dbReference type="ARBA" id="ARBA00022840"/>
    </source>
</evidence>
<dbReference type="GO" id="GO:0042626">
    <property type="term" value="F:ATPase-coupled transmembrane transporter activity"/>
    <property type="evidence" value="ECO:0007669"/>
    <property type="project" value="TreeGrafter"/>
</dbReference>
<sequence length="205" mass="22959">MQLRADDGPKFEFRQGAIAFVDVEYKSVLTGLNLRVESGRTLSIIGPSGVGKSTILNLLLVHIRASSGHIQVDDQDIEDIDFTLFEPHVSIVGQRSQLFSSSVMENMRFVNSEATEEQVHEACRKARIHDVIMERPKRYDSEVGKNEQNFSGGEKQRLLIARLFLQRPDIIALDEATSALDAETEASVQKAIREAFTNTTIIQIE</sequence>
<keyword evidence="6" id="KW-1185">Reference proteome</keyword>
<dbReference type="PROSITE" id="PS50893">
    <property type="entry name" value="ABC_TRANSPORTER_2"/>
    <property type="match status" value="1"/>
</dbReference>
<dbReference type="InterPro" id="IPR039421">
    <property type="entry name" value="Type_1_exporter"/>
</dbReference>
<feature type="domain" description="ABC transporter" evidence="4">
    <location>
        <begin position="13"/>
        <end position="204"/>
    </location>
</feature>
<protein>
    <submittedName>
        <fullName evidence="5">Abc transporter</fullName>
    </submittedName>
</protein>
<accession>A0A166LD10</accession>
<evidence type="ECO:0000313" key="6">
    <source>
        <dbReference type="Proteomes" id="UP000076584"/>
    </source>
</evidence>
<evidence type="ECO:0000256" key="1">
    <source>
        <dbReference type="ARBA" id="ARBA00022741"/>
    </source>
</evidence>
<dbReference type="SUPFAM" id="SSF52540">
    <property type="entry name" value="P-loop containing nucleoside triphosphate hydrolases"/>
    <property type="match status" value="1"/>
</dbReference>
<dbReference type="EMBL" id="LFIW01002812">
    <property type="protein sequence ID" value="KZL63376.1"/>
    <property type="molecule type" value="Genomic_DNA"/>
</dbReference>
<keyword evidence="1" id="KW-0547">Nucleotide-binding</keyword>
<dbReference type="PROSITE" id="PS00211">
    <property type="entry name" value="ABC_TRANSPORTER_1"/>
    <property type="match status" value="1"/>
</dbReference>
<dbReference type="InterPro" id="IPR003593">
    <property type="entry name" value="AAA+_ATPase"/>
</dbReference>
<comment type="similarity">
    <text evidence="3">Belongs to the ABC transporter superfamily. ABCB family. Heavy Metal importer (TC 3.A.1.210) subfamily.</text>
</comment>
<dbReference type="AlphaFoldDB" id="A0A166LD10"/>
<dbReference type="GO" id="GO:0016887">
    <property type="term" value="F:ATP hydrolysis activity"/>
    <property type="evidence" value="ECO:0007669"/>
    <property type="project" value="InterPro"/>
</dbReference>
<dbReference type="Proteomes" id="UP000076584">
    <property type="component" value="Unassembled WGS sequence"/>
</dbReference>
<reference evidence="5 6" key="1">
    <citation type="submission" date="2015-06" db="EMBL/GenBank/DDBJ databases">
        <title>Survival trade-offs in plant roots during colonization by closely related pathogenic and mutualistic fungi.</title>
        <authorList>
            <person name="Hacquard S."/>
            <person name="Kracher B."/>
            <person name="Hiruma K."/>
            <person name="Weinman A."/>
            <person name="Muench P."/>
            <person name="Garrido Oter R."/>
            <person name="Ver Loren van Themaat E."/>
            <person name="Dallerey J.-F."/>
            <person name="Damm U."/>
            <person name="Henrissat B."/>
            <person name="Lespinet O."/>
            <person name="Thon M."/>
            <person name="Kemen E."/>
            <person name="McHardy A.C."/>
            <person name="Schulze-Lefert P."/>
            <person name="O'Connell R.J."/>
        </authorList>
    </citation>
    <scope>NUCLEOTIDE SEQUENCE [LARGE SCALE GENOMIC DNA]</scope>
    <source>
        <strain evidence="5 6">MAFF 238704</strain>
    </source>
</reference>
<dbReference type="STRING" id="1573173.A0A166LD10"/>
<evidence type="ECO:0000256" key="3">
    <source>
        <dbReference type="ARBA" id="ARBA00024363"/>
    </source>
</evidence>
<organism evidence="5 6">
    <name type="scientific">Colletotrichum incanum</name>
    <name type="common">Soybean anthracnose fungus</name>
    <dbReference type="NCBI Taxonomy" id="1573173"/>
    <lineage>
        <taxon>Eukaryota</taxon>
        <taxon>Fungi</taxon>
        <taxon>Dikarya</taxon>
        <taxon>Ascomycota</taxon>
        <taxon>Pezizomycotina</taxon>
        <taxon>Sordariomycetes</taxon>
        <taxon>Hypocreomycetidae</taxon>
        <taxon>Glomerellales</taxon>
        <taxon>Glomerellaceae</taxon>
        <taxon>Colletotrichum</taxon>
        <taxon>Colletotrichum spaethianum species complex</taxon>
    </lineage>
</organism>
<keyword evidence="2" id="KW-0067">ATP-binding</keyword>
<evidence type="ECO:0000313" key="5">
    <source>
        <dbReference type="EMBL" id="KZL63376.1"/>
    </source>
</evidence>
<dbReference type="InterPro" id="IPR027417">
    <property type="entry name" value="P-loop_NTPase"/>
</dbReference>
<dbReference type="GO" id="GO:0005524">
    <property type="term" value="F:ATP binding"/>
    <property type="evidence" value="ECO:0007669"/>
    <property type="project" value="UniProtKB-KW"/>
</dbReference>
<dbReference type="Gene3D" id="3.40.50.300">
    <property type="entry name" value="P-loop containing nucleotide triphosphate hydrolases"/>
    <property type="match status" value="1"/>
</dbReference>
<comment type="caution">
    <text evidence="5">The sequence shown here is derived from an EMBL/GenBank/DDBJ whole genome shotgun (WGS) entry which is preliminary data.</text>
</comment>
<gene>
    <name evidence="5" type="ORF">CI238_13225</name>
</gene>